<dbReference type="PRINTS" id="PR01438">
    <property type="entry name" value="UNVRSLSTRESS"/>
</dbReference>
<evidence type="ECO:0000313" key="5">
    <source>
        <dbReference type="Proteomes" id="UP001500707"/>
    </source>
</evidence>
<dbReference type="PANTHER" id="PTHR46268:SF6">
    <property type="entry name" value="UNIVERSAL STRESS PROTEIN UP12"/>
    <property type="match status" value="1"/>
</dbReference>
<comment type="similarity">
    <text evidence="1">Belongs to the universal stress protein A family.</text>
</comment>
<proteinExistence type="inferred from homology"/>
<sequence length="358" mass="36895">MGRQGSDPGPFGPCVRAGTAVTLGLPGHLVPLCGRRKVMERVIITGVDRSARSRAAADWAAREALLRGLSLRVVHVSPPGGPGADGQWSHDPGPGGPRPDRPGNAVAEHVAADRLESTVAEHVALDRLESTVAEHVALDRLESTVAERVAAELTDRHPALRAQCLSLTGDPVAALRAVAADAELLVVGLRGEGGRAGVPAGSTAVALTRACERPVVLVPGGRPPGRADAVTVGIDARDPASGAVGLAFEAARSRGVRLHAVHAWAPPAQAAERPFPALEEDRAIWEDDEVQRLSDALGSWRGKYPEVDVLADVVLLAPEVALAHAAGNSGLVVAGRRSGRTALALLPAAGCPVMVVPV</sequence>
<dbReference type="EMBL" id="BAABCE010000005">
    <property type="protein sequence ID" value="GAA3545425.1"/>
    <property type="molecule type" value="Genomic_DNA"/>
</dbReference>
<accession>A0ABP6W4M6</accession>
<feature type="region of interest" description="Disordered" evidence="2">
    <location>
        <begin position="77"/>
        <end position="104"/>
    </location>
</feature>
<evidence type="ECO:0000256" key="1">
    <source>
        <dbReference type="ARBA" id="ARBA00008791"/>
    </source>
</evidence>
<protein>
    <submittedName>
        <fullName evidence="4">Universal stress protein</fullName>
    </submittedName>
</protein>
<evidence type="ECO:0000259" key="3">
    <source>
        <dbReference type="Pfam" id="PF00582"/>
    </source>
</evidence>
<feature type="domain" description="UspA" evidence="3">
    <location>
        <begin position="41"/>
        <end position="84"/>
    </location>
</feature>
<comment type="caution">
    <text evidence="4">The sequence shown here is derived from an EMBL/GenBank/DDBJ whole genome shotgun (WGS) entry which is preliminary data.</text>
</comment>
<name>A0ABP6W4M6_9ACTN</name>
<dbReference type="InterPro" id="IPR006016">
    <property type="entry name" value="UspA"/>
</dbReference>
<evidence type="ECO:0000256" key="2">
    <source>
        <dbReference type="SAM" id="MobiDB-lite"/>
    </source>
</evidence>
<dbReference type="Pfam" id="PF00582">
    <property type="entry name" value="Usp"/>
    <property type="match status" value="3"/>
</dbReference>
<feature type="domain" description="UspA" evidence="3">
    <location>
        <begin position="134"/>
        <end position="219"/>
    </location>
</feature>
<reference evidence="5" key="1">
    <citation type="journal article" date="2019" name="Int. J. Syst. Evol. Microbiol.">
        <title>The Global Catalogue of Microorganisms (GCM) 10K type strain sequencing project: providing services to taxonomists for standard genome sequencing and annotation.</title>
        <authorList>
            <consortium name="The Broad Institute Genomics Platform"/>
            <consortium name="The Broad Institute Genome Sequencing Center for Infectious Disease"/>
            <person name="Wu L."/>
            <person name="Ma J."/>
        </authorList>
    </citation>
    <scope>NUCLEOTIDE SEQUENCE [LARGE SCALE GENOMIC DNA]</scope>
    <source>
        <strain evidence="5">JCM 17656</strain>
    </source>
</reference>
<feature type="domain" description="UspA" evidence="3">
    <location>
        <begin position="230"/>
        <end position="357"/>
    </location>
</feature>
<dbReference type="Proteomes" id="UP001500707">
    <property type="component" value="Unassembled WGS sequence"/>
</dbReference>
<dbReference type="InterPro" id="IPR006015">
    <property type="entry name" value="Universal_stress_UspA"/>
</dbReference>
<organism evidence="4 5">
    <name type="scientific">Streptomyces osmaniensis</name>
    <dbReference type="NCBI Taxonomy" id="593134"/>
    <lineage>
        <taxon>Bacteria</taxon>
        <taxon>Bacillati</taxon>
        <taxon>Actinomycetota</taxon>
        <taxon>Actinomycetes</taxon>
        <taxon>Kitasatosporales</taxon>
        <taxon>Streptomycetaceae</taxon>
        <taxon>Streptomyces</taxon>
    </lineage>
</organism>
<dbReference type="SUPFAM" id="SSF52402">
    <property type="entry name" value="Adenine nucleotide alpha hydrolases-like"/>
    <property type="match status" value="2"/>
</dbReference>
<dbReference type="InterPro" id="IPR014729">
    <property type="entry name" value="Rossmann-like_a/b/a_fold"/>
</dbReference>
<dbReference type="Gene3D" id="3.40.50.620">
    <property type="entry name" value="HUPs"/>
    <property type="match status" value="2"/>
</dbReference>
<dbReference type="PANTHER" id="PTHR46268">
    <property type="entry name" value="STRESS RESPONSE PROTEIN NHAX"/>
    <property type="match status" value="1"/>
</dbReference>
<gene>
    <name evidence="4" type="ORF">GCM10022295_29160</name>
</gene>
<keyword evidence="5" id="KW-1185">Reference proteome</keyword>
<evidence type="ECO:0000313" key="4">
    <source>
        <dbReference type="EMBL" id="GAA3545425.1"/>
    </source>
</evidence>